<dbReference type="GO" id="GO:0019216">
    <property type="term" value="P:regulation of lipid metabolic process"/>
    <property type="evidence" value="ECO:0007669"/>
    <property type="project" value="TreeGrafter"/>
</dbReference>
<dbReference type="SUPFAM" id="SSF47862">
    <property type="entry name" value="Saposin"/>
    <property type="match status" value="4"/>
</dbReference>
<keyword evidence="4" id="KW-0677">Repeat</keyword>
<dbReference type="InterPro" id="IPR008373">
    <property type="entry name" value="Saposin"/>
</dbReference>
<feature type="region of interest" description="Disordered" evidence="7">
    <location>
        <begin position="513"/>
        <end position="537"/>
    </location>
</feature>
<feature type="domain" description="Saposin B-type" evidence="9">
    <location>
        <begin position="390"/>
        <end position="471"/>
    </location>
</feature>
<dbReference type="EMBL" id="VCEA01000003">
    <property type="protein sequence ID" value="KAB0343919.1"/>
    <property type="molecule type" value="Genomic_DNA"/>
</dbReference>
<dbReference type="PANTHER" id="PTHR11480:SF39">
    <property type="entry name" value="PROACTIVATOR POLYPEPTIDE-LIKE 1"/>
    <property type="match status" value="1"/>
</dbReference>
<dbReference type="PROSITE" id="PS51110">
    <property type="entry name" value="SAP_A"/>
    <property type="match status" value="2"/>
</dbReference>
<evidence type="ECO:0000256" key="5">
    <source>
        <dbReference type="ARBA" id="ARBA00023157"/>
    </source>
</evidence>
<feature type="domain" description="Saposin B-type" evidence="9">
    <location>
        <begin position="291"/>
        <end position="371"/>
    </location>
</feature>
<dbReference type="GO" id="GO:0060736">
    <property type="term" value="P:prostate gland growth"/>
    <property type="evidence" value="ECO:0007669"/>
    <property type="project" value="TreeGrafter"/>
</dbReference>
<dbReference type="Pfam" id="PF03489">
    <property type="entry name" value="SapB_2"/>
    <property type="match status" value="2"/>
</dbReference>
<dbReference type="GO" id="GO:0007193">
    <property type="term" value="P:adenylate cyclase-inhibiting G protein-coupled receptor signaling pathway"/>
    <property type="evidence" value="ECO:0007669"/>
    <property type="project" value="TreeGrafter"/>
</dbReference>
<dbReference type="InterPro" id="IPR011001">
    <property type="entry name" value="Saposin-like"/>
</dbReference>
<dbReference type="Pfam" id="PF02199">
    <property type="entry name" value="SapA"/>
    <property type="match status" value="2"/>
</dbReference>
<dbReference type="SMART" id="SM00741">
    <property type="entry name" value="SapB"/>
    <property type="match status" value="4"/>
</dbReference>
<dbReference type="InterPro" id="IPR008139">
    <property type="entry name" value="SaposinB_dom"/>
</dbReference>
<evidence type="ECO:0000256" key="4">
    <source>
        <dbReference type="ARBA" id="ARBA00022737"/>
    </source>
</evidence>
<dbReference type="InterPro" id="IPR008138">
    <property type="entry name" value="SapB_2"/>
</dbReference>
<feature type="chain" id="PRO_5024454321" description="Proactivator polypeptide-like 1" evidence="8">
    <location>
        <begin position="18"/>
        <end position="537"/>
    </location>
</feature>
<evidence type="ECO:0000256" key="8">
    <source>
        <dbReference type="SAM" id="SignalP"/>
    </source>
</evidence>
<evidence type="ECO:0000256" key="1">
    <source>
        <dbReference type="ARBA" id="ARBA00004613"/>
    </source>
</evidence>
<sequence>MLCALLLLPGVLGAALAGSVSGPKECAKGPAVWCRDLQAATQCGAVGHCRITVWSQPTARSLPCDLCLDVATTASNGLNPEAAETDVLAAVMKTCEWLPNQESSVKCKGMVDAHGSAILSVLGGGLGSAPRQVCMALTLCQPLQRRPATPGPLSEEDIYDMVAPFVANGLLSSRRQWIPTGTVCQDCVRLVTRLQGALGPDLSSLAQVTTREQCESLGPGLAFLCKNYVHQFFAPAEQTLRFMPPSEICENEGFCEERQGPAPSAHVAAVDGVPALELASPWKKSEVQMQGPVACDVCLQVVQRLDHWLESSSSKTLISQALERVCSVLPPPVGRECIKLVDTYTPTLVDLLSRITPEKMCTVVRLCRGWRRARAVHEGPENPLPGLLDQDSLCRGCRRLFGLSVHNLEQKSTERRVLRAFKLACGILPLPFMVQCGRFVSEYQPVLMETLRDMMDPTTLCTKLRACRDPGDLVLGTDQCVLGPSFWCQSREAARMCGALEHCQRRVWKEVPSRAKSAGGPGCPSQYPPAPGGPASP</sequence>
<feature type="signal peptide" evidence="8">
    <location>
        <begin position="1"/>
        <end position="17"/>
    </location>
</feature>
<evidence type="ECO:0000313" key="12">
    <source>
        <dbReference type="Proteomes" id="UP000326458"/>
    </source>
</evidence>
<feature type="domain" description="Saposin B-type" evidence="9">
    <location>
        <begin position="180"/>
        <end position="259"/>
    </location>
</feature>
<protein>
    <recommendedName>
        <fullName evidence="13">Proactivator polypeptide-like 1</fullName>
    </recommendedName>
</protein>
<dbReference type="GO" id="GO:0016020">
    <property type="term" value="C:membrane"/>
    <property type="evidence" value="ECO:0007669"/>
    <property type="project" value="GOC"/>
</dbReference>
<comment type="caution">
    <text evidence="11">The sequence shown here is derived from an EMBL/GenBank/DDBJ whole genome shotgun (WGS) entry which is preliminary data.</text>
</comment>
<name>A0A5N3V4G7_MUNMU</name>
<keyword evidence="6" id="KW-0325">Glycoprotein</keyword>
<accession>A0A5N3V4G7</accession>
<feature type="compositionally biased region" description="Pro residues" evidence="7">
    <location>
        <begin position="526"/>
        <end position="537"/>
    </location>
</feature>
<keyword evidence="2" id="KW-0964">Secreted</keyword>
<dbReference type="GO" id="GO:0005576">
    <property type="term" value="C:extracellular region"/>
    <property type="evidence" value="ECO:0007669"/>
    <property type="project" value="UniProtKB-SubCell"/>
</dbReference>
<organism evidence="11 12">
    <name type="scientific">Muntiacus muntjak</name>
    <name type="common">Barking deer</name>
    <name type="synonym">Indian muntjac</name>
    <dbReference type="NCBI Taxonomy" id="9888"/>
    <lineage>
        <taxon>Eukaryota</taxon>
        <taxon>Metazoa</taxon>
        <taxon>Chordata</taxon>
        <taxon>Craniata</taxon>
        <taxon>Vertebrata</taxon>
        <taxon>Euteleostomi</taxon>
        <taxon>Mammalia</taxon>
        <taxon>Eutheria</taxon>
        <taxon>Laurasiatheria</taxon>
        <taxon>Artiodactyla</taxon>
        <taxon>Ruminantia</taxon>
        <taxon>Pecora</taxon>
        <taxon>Cervidae</taxon>
        <taxon>Muntiacinae</taxon>
        <taxon>Muntiacus</taxon>
    </lineage>
</organism>
<comment type="subcellular location">
    <subcellularLocation>
        <location evidence="1">Secreted</location>
    </subcellularLocation>
</comment>
<dbReference type="GO" id="GO:0060742">
    <property type="term" value="P:epithelial cell differentiation involved in prostate gland development"/>
    <property type="evidence" value="ECO:0007669"/>
    <property type="project" value="TreeGrafter"/>
</dbReference>
<dbReference type="InterPro" id="IPR051428">
    <property type="entry name" value="Sphingo_Act-Surfact_Prot"/>
</dbReference>
<keyword evidence="12" id="KW-1185">Reference proteome</keyword>
<evidence type="ECO:0000256" key="2">
    <source>
        <dbReference type="ARBA" id="ARBA00022525"/>
    </source>
</evidence>
<dbReference type="AlphaFoldDB" id="A0A5N3V4G7"/>
<dbReference type="Pfam" id="PF05184">
    <property type="entry name" value="SapB_1"/>
    <property type="match status" value="1"/>
</dbReference>
<evidence type="ECO:0000256" key="6">
    <source>
        <dbReference type="ARBA" id="ARBA00023180"/>
    </source>
</evidence>
<evidence type="ECO:0000259" key="9">
    <source>
        <dbReference type="PROSITE" id="PS50015"/>
    </source>
</evidence>
<dbReference type="GO" id="GO:0006665">
    <property type="term" value="P:sphingolipid metabolic process"/>
    <property type="evidence" value="ECO:0007669"/>
    <property type="project" value="InterPro"/>
</dbReference>
<dbReference type="Proteomes" id="UP000326458">
    <property type="component" value="Unassembled WGS sequence"/>
</dbReference>
<keyword evidence="3 8" id="KW-0732">Signal</keyword>
<evidence type="ECO:0000256" key="7">
    <source>
        <dbReference type="SAM" id="MobiDB-lite"/>
    </source>
</evidence>
<keyword evidence="5" id="KW-1015">Disulfide bond</keyword>
<dbReference type="PANTHER" id="PTHR11480">
    <property type="entry name" value="SAPOSIN-RELATED"/>
    <property type="match status" value="1"/>
</dbReference>
<proteinExistence type="predicted"/>
<dbReference type="PROSITE" id="PS50015">
    <property type="entry name" value="SAP_B"/>
    <property type="match status" value="4"/>
</dbReference>
<dbReference type="Gene3D" id="1.10.225.10">
    <property type="entry name" value="Saposin-like"/>
    <property type="match status" value="4"/>
</dbReference>
<dbReference type="GO" id="GO:0005764">
    <property type="term" value="C:lysosome"/>
    <property type="evidence" value="ECO:0007669"/>
    <property type="project" value="InterPro"/>
</dbReference>
<dbReference type="FunFam" id="1.10.225.10:FF:000002">
    <property type="entry name" value="prosaposin isoform X2"/>
    <property type="match status" value="3"/>
</dbReference>
<feature type="domain" description="Saposin B-type" evidence="9">
    <location>
        <begin position="60"/>
        <end position="144"/>
    </location>
</feature>
<evidence type="ECO:0008006" key="13">
    <source>
        <dbReference type="Google" id="ProtNLM"/>
    </source>
</evidence>
<evidence type="ECO:0000259" key="10">
    <source>
        <dbReference type="PROSITE" id="PS51110"/>
    </source>
</evidence>
<dbReference type="PRINTS" id="PR01797">
    <property type="entry name" value="SAPOSIN"/>
</dbReference>
<evidence type="ECO:0000313" key="11">
    <source>
        <dbReference type="EMBL" id="KAB0343919.1"/>
    </source>
</evidence>
<feature type="domain" description="Saposin A-type" evidence="10">
    <location>
        <begin position="473"/>
        <end position="513"/>
    </location>
</feature>
<gene>
    <name evidence="11" type="ORF">FD754_020845</name>
</gene>
<feature type="domain" description="Saposin A-type" evidence="10">
    <location>
        <begin position="19"/>
        <end position="59"/>
    </location>
</feature>
<reference evidence="11 12" key="1">
    <citation type="submission" date="2019-06" db="EMBL/GenBank/DDBJ databases">
        <title>Discovery of a novel chromosome fission-fusion reversal in muntjac.</title>
        <authorList>
            <person name="Mudd A.B."/>
            <person name="Bredeson J.V."/>
            <person name="Baum R."/>
            <person name="Hockemeyer D."/>
            <person name="Rokhsar D.S."/>
        </authorList>
    </citation>
    <scope>NUCLEOTIDE SEQUENCE [LARGE SCALE GENOMIC DNA]</scope>
    <source>
        <strain evidence="11">UTSW_UCB_Mm</strain>
        <tissue evidence="11">Fibroblast cell line</tissue>
    </source>
</reference>
<dbReference type="InterPro" id="IPR003119">
    <property type="entry name" value="SAP_A"/>
</dbReference>
<dbReference type="SMART" id="SM00162">
    <property type="entry name" value="SAPA"/>
    <property type="match status" value="2"/>
</dbReference>
<dbReference type="InterPro" id="IPR007856">
    <property type="entry name" value="SapB_1"/>
</dbReference>
<evidence type="ECO:0000256" key="3">
    <source>
        <dbReference type="ARBA" id="ARBA00022729"/>
    </source>
</evidence>